<protein>
    <submittedName>
        <fullName evidence="1">Uncharacterized protein</fullName>
    </submittedName>
</protein>
<evidence type="ECO:0000313" key="2">
    <source>
        <dbReference type="Proteomes" id="UP000224902"/>
    </source>
</evidence>
<gene>
    <name evidence="1" type="ORF">SEA_WEASELS2_154</name>
</gene>
<reference evidence="2" key="1">
    <citation type="submission" date="2016-08" db="EMBL/GenBank/DDBJ databases">
        <authorList>
            <person name="Seilhamer J.J."/>
        </authorList>
    </citation>
    <scope>NUCLEOTIDE SEQUENCE [LARGE SCALE GENOMIC DNA]</scope>
</reference>
<proteinExistence type="predicted"/>
<organism evidence="1 2">
    <name type="scientific">Rhodococcus phage Weasels2</name>
    <dbReference type="NCBI Taxonomy" id="1897437"/>
    <lineage>
        <taxon>Viruses</taxon>
        <taxon>Duplodnaviria</taxon>
        <taxon>Heunggongvirae</taxon>
        <taxon>Uroviricota</taxon>
        <taxon>Caudoviricetes</taxon>
        <taxon>Weaselvirus</taxon>
        <taxon>Weaselvirus weasel</taxon>
    </lineage>
</organism>
<dbReference type="EMBL" id="KX774321">
    <property type="protein sequence ID" value="AOZ63734.1"/>
    <property type="molecule type" value="Genomic_DNA"/>
</dbReference>
<name>A0A1I9SAC8_9CAUD</name>
<evidence type="ECO:0000313" key="1">
    <source>
        <dbReference type="EMBL" id="AOZ63734.1"/>
    </source>
</evidence>
<sequence length="48" mass="5498">MINLYFDLKDSILPVKVSFEHTDGLSLEIGLTAEMIHDAHQWLEEQGL</sequence>
<dbReference type="Proteomes" id="UP000224902">
    <property type="component" value="Segment"/>
</dbReference>
<keyword evidence="2" id="KW-1185">Reference proteome</keyword>
<accession>A0A1I9SAC8</accession>